<evidence type="ECO:0000256" key="2">
    <source>
        <dbReference type="SAM" id="SignalP"/>
    </source>
</evidence>
<evidence type="ECO:0000256" key="1">
    <source>
        <dbReference type="PROSITE-ProRule" id="PRU00339"/>
    </source>
</evidence>
<dbReference type="InterPro" id="IPR019734">
    <property type="entry name" value="TPR_rpt"/>
</dbReference>
<keyword evidence="1" id="KW-0802">TPR repeat</keyword>
<dbReference type="HOGENOM" id="CLU_080449_0_0_3"/>
<dbReference type="Proteomes" id="UP000003835">
    <property type="component" value="Unassembled WGS sequence"/>
</dbReference>
<name>B4VXN3_9CYAN</name>
<dbReference type="EMBL" id="DS989858">
    <property type="protein sequence ID" value="EDX73274.1"/>
    <property type="molecule type" value="Genomic_DNA"/>
</dbReference>
<dbReference type="Pfam" id="PF13414">
    <property type="entry name" value="TPR_11"/>
    <property type="match status" value="1"/>
</dbReference>
<dbReference type="Pfam" id="PF00805">
    <property type="entry name" value="Pentapeptide"/>
    <property type="match status" value="2"/>
</dbReference>
<dbReference type="Gene3D" id="1.25.40.10">
    <property type="entry name" value="Tetratricopeptide repeat domain"/>
    <property type="match status" value="1"/>
</dbReference>
<dbReference type="AlphaFoldDB" id="B4VXN3"/>
<feature type="repeat" description="TPR" evidence="1">
    <location>
        <begin position="141"/>
        <end position="174"/>
    </location>
</feature>
<dbReference type="SMART" id="SM00028">
    <property type="entry name" value="TPR"/>
    <property type="match status" value="2"/>
</dbReference>
<reference evidence="3 4" key="1">
    <citation type="submission" date="2008-07" db="EMBL/GenBank/DDBJ databases">
        <authorList>
            <person name="Tandeau de Marsac N."/>
            <person name="Ferriera S."/>
            <person name="Johnson J."/>
            <person name="Kravitz S."/>
            <person name="Beeson K."/>
            <person name="Sutton G."/>
            <person name="Rogers Y.-H."/>
            <person name="Friedman R."/>
            <person name="Frazier M."/>
            <person name="Venter J.C."/>
        </authorList>
    </citation>
    <scope>NUCLEOTIDE SEQUENCE [LARGE SCALE GENOMIC DNA]</scope>
    <source>
        <strain evidence="3 4">PCC 7420</strain>
    </source>
</reference>
<feature type="chain" id="PRO_5002827667" evidence="2">
    <location>
        <begin position="24"/>
        <end position="257"/>
    </location>
</feature>
<dbReference type="Gene3D" id="2.160.20.80">
    <property type="entry name" value="E3 ubiquitin-protein ligase SopA"/>
    <property type="match status" value="1"/>
</dbReference>
<dbReference type="RefSeq" id="WP_006103331.1">
    <property type="nucleotide sequence ID" value="NZ_DS989858.1"/>
</dbReference>
<dbReference type="SUPFAM" id="SSF141571">
    <property type="entry name" value="Pentapeptide repeat-like"/>
    <property type="match status" value="1"/>
</dbReference>
<protein>
    <submittedName>
        <fullName evidence="3">Tetratricopeptide repeat domain protein</fullName>
    </submittedName>
</protein>
<dbReference type="STRING" id="118168.MC7420_1070"/>
<gene>
    <name evidence="3" type="ORF">MC7420_1070</name>
</gene>
<keyword evidence="4" id="KW-1185">Reference proteome</keyword>
<evidence type="ECO:0000313" key="3">
    <source>
        <dbReference type="EMBL" id="EDX73274.1"/>
    </source>
</evidence>
<dbReference type="SUPFAM" id="SSF48452">
    <property type="entry name" value="TPR-like"/>
    <property type="match status" value="1"/>
</dbReference>
<evidence type="ECO:0000313" key="4">
    <source>
        <dbReference type="Proteomes" id="UP000003835"/>
    </source>
</evidence>
<dbReference type="PANTHER" id="PTHR47200:SF2">
    <property type="entry name" value="THYLAKOID LUMENAL 15 KDA PROTEIN 1, CHLOROPLASTIC"/>
    <property type="match status" value="1"/>
</dbReference>
<dbReference type="PANTHER" id="PTHR47200">
    <property type="entry name" value="THYLAKOID LUMENAL 15 KDA PROTEIN 1, CHLOROPLASTIC"/>
    <property type="match status" value="1"/>
</dbReference>
<sequence>MKPILLTTAAIFTAITLNTSAFAENLQNIQKVLSTKTCPGCDLTDAGLVMAELVGANLSGADLSRANLSRANLTGADLTGANLSGASLNGANLTGANLSGAILVGTDLRDAYLVNAQLFGTDLSSAYIQGTIGLPEYAGTPEDFYAWGVIEAERGNYQAAIEHYNQALNLKADFAPAYLARGIAQFRLSNHGGAIQDAEVASQLFTTQENPVGFQASQNLIAMVEIAQNPPEVRSRPSFGNALVGIGSLLLRFLSPF</sequence>
<dbReference type="InterPro" id="IPR001646">
    <property type="entry name" value="5peptide_repeat"/>
</dbReference>
<feature type="signal peptide" evidence="2">
    <location>
        <begin position="1"/>
        <end position="23"/>
    </location>
</feature>
<accession>B4VXN3</accession>
<dbReference type="eggNOG" id="COG1357">
    <property type="taxonomic scope" value="Bacteria"/>
</dbReference>
<dbReference type="InterPro" id="IPR044213">
    <property type="entry name" value="At2g44920-like"/>
</dbReference>
<organism evidence="3 4">
    <name type="scientific">Coleofasciculus chthonoplastes PCC 7420</name>
    <dbReference type="NCBI Taxonomy" id="118168"/>
    <lineage>
        <taxon>Bacteria</taxon>
        <taxon>Bacillati</taxon>
        <taxon>Cyanobacteriota</taxon>
        <taxon>Cyanophyceae</taxon>
        <taxon>Coleofasciculales</taxon>
        <taxon>Coleofasciculaceae</taxon>
        <taxon>Coleofasciculus</taxon>
    </lineage>
</organism>
<proteinExistence type="predicted"/>
<dbReference type="InterPro" id="IPR011990">
    <property type="entry name" value="TPR-like_helical_dom_sf"/>
</dbReference>
<dbReference type="PROSITE" id="PS50005">
    <property type="entry name" value="TPR"/>
    <property type="match status" value="1"/>
</dbReference>
<dbReference type="OrthoDB" id="481042at2"/>
<keyword evidence="2" id="KW-0732">Signal</keyword>